<dbReference type="Pfam" id="PF15608">
    <property type="entry name" value="PELOTA_1"/>
    <property type="match status" value="1"/>
</dbReference>
<evidence type="ECO:0000259" key="5">
    <source>
        <dbReference type="Pfam" id="PF15609"/>
    </source>
</evidence>
<dbReference type="Gene3D" id="3.40.50.2020">
    <property type="match status" value="1"/>
</dbReference>
<evidence type="ECO:0000313" key="6">
    <source>
        <dbReference type="EMBL" id="EOY47408.1"/>
    </source>
</evidence>
<feature type="domain" description="Orotate phosphoribosyltransferase-like" evidence="5">
    <location>
        <begin position="48"/>
        <end position="235"/>
    </location>
</feature>
<name>A0A7U9DUL4_STRLI</name>
<accession>A0A7U9DUL4</accession>
<organism evidence="6 7">
    <name type="scientific">Streptomyces lividans 1326</name>
    <dbReference type="NCBI Taxonomy" id="1200984"/>
    <lineage>
        <taxon>Bacteria</taxon>
        <taxon>Bacillati</taxon>
        <taxon>Actinomycetota</taxon>
        <taxon>Actinomycetes</taxon>
        <taxon>Kitasatosporales</taxon>
        <taxon>Streptomycetaceae</taxon>
        <taxon>Streptomyces</taxon>
    </lineage>
</organism>
<dbReference type="AlphaFoldDB" id="A0A7U9DUL4"/>
<dbReference type="InterPro" id="IPR022537">
    <property type="entry name" value="TRSP_dom"/>
</dbReference>
<dbReference type="InterPro" id="IPR041688">
    <property type="entry name" value="PRTase_2"/>
</dbReference>
<feature type="region of interest" description="Disordered" evidence="1">
    <location>
        <begin position="1"/>
        <end position="20"/>
    </location>
</feature>
<evidence type="ECO:0000259" key="3">
    <source>
        <dbReference type="Pfam" id="PF12500"/>
    </source>
</evidence>
<dbReference type="Pfam" id="PF12500">
    <property type="entry name" value="TRSP"/>
    <property type="match status" value="1"/>
</dbReference>
<keyword evidence="6" id="KW-0328">Glycosyltransferase</keyword>
<keyword evidence="6" id="KW-0808">Transferase</keyword>
<dbReference type="EMBL" id="CM001889">
    <property type="protein sequence ID" value="EOY47408.1"/>
    <property type="molecule type" value="Genomic_DNA"/>
</dbReference>
<evidence type="ECO:0000313" key="7">
    <source>
        <dbReference type="Proteomes" id="UP000014062"/>
    </source>
</evidence>
<proteinExistence type="predicted"/>
<dbReference type="GO" id="GO:0016757">
    <property type="term" value="F:glycosyltransferase activity"/>
    <property type="evidence" value="ECO:0007669"/>
    <property type="project" value="UniProtKB-KW"/>
</dbReference>
<dbReference type="InterPro" id="IPR000836">
    <property type="entry name" value="PRTase_dom"/>
</dbReference>
<evidence type="ECO:0000259" key="4">
    <source>
        <dbReference type="Pfam" id="PF15608"/>
    </source>
</evidence>
<dbReference type="RefSeq" id="WP_003976442.1">
    <property type="nucleotide sequence ID" value="NZ_CM001889.1"/>
</dbReference>
<feature type="domain" description="TRSP" evidence="3">
    <location>
        <begin position="287"/>
        <end position="417"/>
    </location>
</feature>
<dbReference type="InterPro" id="IPR028157">
    <property type="entry name" value="PELOTA_dom"/>
</dbReference>
<feature type="domain" description="Cysteine protease StiP N-terminal" evidence="2">
    <location>
        <begin position="466"/>
        <end position="716"/>
    </location>
</feature>
<dbReference type="InterPro" id="IPR011215">
    <property type="entry name" value="StiP_N"/>
</dbReference>
<evidence type="ECO:0000256" key="1">
    <source>
        <dbReference type="SAM" id="MobiDB-lite"/>
    </source>
</evidence>
<protein>
    <submittedName>
        <fullName evidence="6">Adenine/guanine phosphoribosyltransferase</fullName>
    </submittedName>
</protein>
<gene>
    <name evidence="6" type="ORF">SLI_2693</name>
</gene>
<feature type="domain" description="PELOTA RNA-binding" evidence="4">
    <location>
        <begin position="743"/>
        <end position="822"/>
    </location>
</feature>
<sequence>MTERAHAEGHADKDAGEHADGHAGVWSGSWVAERLGVALTGDEALTGLLGLALRRNPKRAHLLVSNVLGKHVPQSPAVVYGHGVALGRRVRDLLGAEETARAVVLGYAETATGLGHSVADGLGPAPYLHSTRRPVAHVPRAGGFEESHSHATSHLLLPEDPALLAGHGPLVLVDDEFSTGNTVLNTVRALHERYPRKRYVVVALVDMRSPADAGRLDDFAREIGARVDLVTTASGTVRLPPGVLEKGQELVARHEATATEPTGPAPAAPPAGSVERVRLRWPHDVPDGGRHGFTAAHRARLEAALPAMAARIAEALPAGARRVLVLGFEELMYAPLRLAHALEQTVGADVDVRYSTTTRSPVLAVDDPGYAIRTRLVFPAHDDPADGPGERYAYNVAGGGFDAVVAVVDSAADTPALHAPDGLPARLAAHVPHVLLAVVPSYVPRPPHATERPSMLPEPLRGPDFSSYAPDEVGWLLQDLSDVTLEAPTEEREEAIQSGGAHYAESLPVEYQPSEQYQDLFHAALKTSAARLARAVGAVTEIVLAERSPRPVLVSLARAGTPVGVLMRRWAQFRHGLDLPHYAVSIVRGRGIDANALRWLADHHDPADVVFVDGWTGKGAITRELAAALRAFEATDGITGFDPEIAVLADPGSCVRTYGTRDDFLIPSACLNSTVSGLISRTVLRADLVGPHDFHGAKFYRELAAVDLSPDFLDAVSARFPDVTDTVDAQAKDLLSADRTPTWEGWAAVERISEEYGIHDVNLVKPGVGETTRVMLRRVPWKVLARTGAGADLDHVRLLAEQRGVPVEEVADLPYTCVGLIHPQYTRGATGADGKAVTL</sequence>
<dbReference type="Pfam" id="PF15609">
    <property type="entry name" value="PRTase_2"/>
    <property type="match status" value="1"/>
</dbReference>
<dbReference type="SUPFAM" id="SSF53271">
    <property type="entry name" value="PRTase-like"/>
    <property type="match status" value="1"/>
</dbReference>
<dbReference type="CDD" id="cd06223">
    <property type="entry name" value="PRTases_typeI"/>
    <property type="match status" value="1"/>
</dbReference>
<evidence type="ECO:0000259" key="2">
    <source>
        <dbReference type="Pfam" id="PF11202"/>
    </source>
</evidence>
<reference evidence="7" key="1">
    <citation type="journal article" date="2013" name="Genome Biol. Evol.">
        <title>The genome sequence of Streptomyces lividans 66 reveals a novel tRNA-dependent peptide biosynthetic system within a metal-related genomic island.</title>
        <authorList>
            <person name="Cruz-Morales P."/>
            <person name="Vijgenboom E."/>
            <person name="Iruegas-Bocardo F."/>
            <person name="Girard G."/>
            <person name="Yanez-Guerra L.A."/>
            <person name="Ramos-Aboites H.E."/>
            <person name="Pernodet J.L."/>
            <person name="Anne J."/>
            <person name="van Wezel G.P."/>
            <person name="Barona-Gomez F."/>
        </authorList>
    </citation>
    <scope>NUCLEOTIDE SEQUENCE [LARGE SCALE GENOMIC DNA]</scope>
    <source>
        <strain evidence="7">1326</strain>
    </source>
</reference>
<dbReference type="Pfam" id="PF11202">
    <property type="entry name" value="StiP"/>
    <property type="match status" value="1"/>
</dbReference>
<dbReference type="Proteomes" id="UP000014062">
    <property type="component" value="Chromosome"/>
</dbReference>
<dbReference type="InterPro" id="IPR029057">
    <property type="entry name" value="PRTase-like"/>
</dbReference>